<evidence type="ECO:0000259" key="3">
    <source>
        <dbReference type="Pfam" id="PF13514"/>
    </source>
</evidence>
<organism evidence="4 5">
    <name type="scientific">Collibacillus ludicampi</name>
    <dbReference type="NCBI Taxonomy" id="2771369"/>
    <lineage>
        <taxon>Bacteria</taxon>
        <taxon>Bacillati</taxon>
        <taxon>Bacillota</taxon>
        <taxon>Bacilli</taxon>
        <taxon>Bacillales</taxon>
        <taxon>Alicyclobacillaceae</taxon>
        <taxon>Collibacillus</taxon>
    </lineage>
</organism>
<reference evidence="4" key="1">
    <citation type="journal article" date="2023" name="Int. J. Syst. Evol. Microbiol.">
        <title>Collibacillus ludicampi gen. nov., sp. nov., a new soil bacterium of the family Alicyclobacillaceae.</title>
        <authorList>
            <person name="Jojima T."/>
            <person name="Ioku Y."/>
            <person name="Fukuta Y."/>
            <person name="Shirasaka N."/>
            <person name="Matsumura Y."/>
            <person name="Mori M."/>
        </authorList>
    </citation>
    <scope>NUCLEOTIDE SEQUENCE</scope>
    <source>
        <strain evidence="4">TP075</strain>
    </source>
</reference>
<keyword evidence="2" id="KW-0472">Membrane</keyword>
<dbReference type="Proteomes" id="UP001057291">
    <property type="component" value="Unassembled WGS sequence"/>
</dbReference>
<dbReference type="AlphaFoldDB" id="A0AAV4LGJ7"/>
<keyword evidence="5" id="KW-1185">Reference proteome</keyword>
<sequence length="1057" mass="123787">MRIIDLHIDGFGHFQNLRVELSPGFMVIEGPNEAGKSTLLAFIRGLLFGLDKSLVRRYEPLGGKSYGGRMRVCDHNGHTYTLERTFGRKGEPVIYLPDGTREGKSFLPILTGPIHSSVFYNVFAFGLNELEKLESLQHQEIHERIYSTGMGLSSVSLADLFRYLEGEMEKRYKPRGSTQVIAESLRTLKELQKKIRSYQDLPESYNRLQEEWREIEIQLSRLERERKEKEESIAHAKILLELRRVLDERNEIVARLHSLPQTGRFPADGLTRLEQIEQREAELRVEELHLQEERREWNSKWDKLASPSVFLAHERDYLRLRSLRESLAADLNERAAKEESLAMMNRELHVLLDKLGDRRSLDWIERLDTSLPQREWIRIQEKLLSTAEQVVKDVSERYERAKEEYDQIQNEYTEKLNEIRAFESSSPYTKEQIEERELLLQRVSELRQDITMLQKDEAQLCRSREERTKTLALLMNNGKETSSAYRWIGIGLTFVGVFSILLAWWFSVSVVAGLGIGAIAGGGLIFFLKRKGEEQSSPRQFISETQKELERLDQEIAHIRTILEEKRDEARDCVYRLTGENQLSEEKMKFLFKEIKELRAAWAQLNWRKAALDDLTKKKLQCEQRIRSLATLLEKEQRERDKRFAEWDAWLTEQGLPPGLTAISVLEVFHVIEQAQQLVKRKQEVSKILKEINARIKETRDLLQTFLENIGRAPIDEGQELVTFDSLEQEYVQASKNEQERTHLLTEWEKLEKRLHIWEKQMNDLREKKEKLFGVAGVKDEESFRRCAQLWAERCSLEKELTIIDARLETIAGSKARLEKLLPSCMEDEIMTLQSRIAKWEEVIENERIMVSQLQQRKGELKQQREEMENSHELADLRLQVQQYKEKVRVEAHEWAVFAIARALLQEAKERYEREKQPSVLRKASVAFQTITQGQFRHIWSPYHEQQQIEVETAEGRRLELQMLSRGTAEQLYLSMRIALIQEMAEQGIELPVVMDDIFVNFDPMRLRSSLAALRELAKTHQILFFTCHPHMASQMVQEIPGASRLCLEDRQLTPAR</sequence>
<dbReference type="EMBL" id="BOQE01000001">
    <property type="protein sequence ID" value="GIM46789.1"/>
    <property type="molecule type" value="Genomic_DNA"/>
</dbReference>
<dbReference type="PANTHER" id="PTHR41259">
    <property type="entry name" value="DOUBLE-STRAND BREAK REPAIR RAD50 ATPASE, PUTATIVE-RELATED"/>
    <property type="match status" value="1"/>
</dbReference>
<feature type="coiled-coil region" evidence="1">
    <location>
        <begin position="384"/>
        <end position="456"/>
    </location>
</feature>
<dbReference type="InterPro" id="IPR027417">
    <property type="entry name" value="P-loop_NTPase"/>
</dbReference>
<dbReference type="SUPFAM" id="SSF52540">
    <property type="entry name" value="P-loop containing nucleoside triphosphate hydrolases"/>
    <property type="match status" value="1"/>
</dbReference>
<evidence type="ECO:0000256" key="2">
    <source>
        <dbReference type="SAM" id="Phobius"/>
    </source>
</evidence>
<feature type="coiled-coil region" evidence="1">
    <location>
        <begin position="542"/>
        <end position="639"/>
    </location>
</feature>
<name>A0AAV4LGJ7_9BACL</name>
<dbReference type="RefSeq" id="WP_282199843.1">
    <property type="nucleotide sequence ID" value="NZ_BOQE01000001.1"/>
</dbReference>
<dbReference type="Pfam" id="PF13514">
    <property type="entry name" value="AAA_27"/>
    <property type="match status" value="1"/>
</dbReference>
<accession>A0AAV4LGJ7</accession>
<protein>
    <recommendedName>
        <fullName evidence="3">YhaN AAA domain-containing protein</fullName>
    </recommendedName>
</protein>
<dbReference type="InterPro" id="IPR038734">
    <property type="entry name" value="YhaN_AAA"/>
</dbReference>
<dbReference type="PANTHER" id="PTHR41259:SF1">
    <property type="entry name" value="DOUBLE-STRAND BREAK REPAIR RAD50 ATPASE, PUTATIVE-RELATED"/>
    <property type="match status" value="1"/>
</dbReference>
<dbReference type="Gene3D" id="3.40.50.300">
    <property type="entry name" value="P-loop containing nucleotide triphosphate hydrolases"/>
    <property type="match status" value="2"/>
</dbReference>
<evidence type="ECO:0000256" key="1">
    <source>
        <dbReference type="SAM" id="Coils"/>
    </source>
</evidence>
<comment type="caution">
    <text evidence="4">The sequence shown here is derived from an EMBL/GenBank/DDBJ whole genome shotgun (WGS) entry which is preliminary data.</text>
</comment>
<feature type="transmembrane region" description="Helical" evidence="2">
    <location>
        <begin position="510"/>
        <end position="528"/>
    </location>
</feature>
<keyword evidence="2" id="KW-1133">Transmembrane helix</keyword>
<feature type="coiled-coil region" evidence="1">
    <location>
        <begin position="181"/>
        <end position="239"/>
    </location>
</feature>
<proteinExistence type="predicted"/>
<evidence type="ECO:0000313" key="4">
    <source>
        <dbReference type="EMBL" id="GIM46789.1"/>
    </source>
</evidence>
<feature type="transmembrane region" description="Helical" evidence="2">
    <location>
        <begin position="484"/>
        <end position="504"/>
    </location>
</feature>
<feature type="coiled-coil region" evidence="1">
    <location>
        <begin position="675"/>
        <end position="709"/>
    </location>
</feature>
<keyword evidence="1" id="KW-0175">Coiled coil</keyword>
<feature type="coiled-coil region" evidence="1">
    <location>
        <begin position="837"/>
        <end position="894"/>
    </location>
</feature>
<feature type="domain" description="YhaN AAA" evidence="3">
    <location>
        <begin position="1"/>
        <end position="198"/>
    </location>
</feature>
<gene>
    <name evidence="4" type="ORF">DNHGIG_23380</name>
</gene>
<keyword evidence="2" id="KW-0812">Transmembrane</keyword>
<evidence type="ECO:0000313" key="5">
    <source>
        <dbReference type="Proteomes" id="UP001057291"/>
    </source>
</evidence>